<keyword evidence="6" id="KW-0804">Transcription</keyword>
<dbReference type="InterPro" id="IPR014756">
    <property type="entry name" value="Ig_E-set"/>
</dbReference>
<evidence type="ECO:0000256" key="3">
    <source>
        <dbReference type="ARBA" id="ARBA00022490"/>
    </source>
</evidence>
<dbReference type="EMBL" id="KT861470">
    <property type="protein sequence ID" value="AMQ96048.1"/>
    <property type="molecule type" value="mRNA"/>
</dbReference>
<keyword evidence="3" id="KW-0963">Cytoplasm</keyword>
<feature type="domain" description="RHD" evidence="9">
    <location>
        <begin position="15"/>
        <end position="189"/>
    </location>
</feature>
<keyword evidence="7" id="KW-0539">Nucleus</keyword>
<dbReference type="GO" id="GO:0006954">
    <property type="term" value="P:inflammatory response"/>
    <property type="evidence" value="ECO:0007669"/>
    <property type="project" value="TreeGrafter"/>
</dbReference>
<keyword evidence="5" id="KW-0805">Transcription regulation</keyword>
<dbReference type="SUPFAM" id="SSF49417">
    <property type="entry name" value="p53-like transcription factors"/>
    <property type="match status" value="1"/>
</dbReference>
<dbReference type="Gene3D" id="2.60.40.340">
    <property type="entry name" value="Rel homology domain (RHD), DNA-binding domain"/>
    <property type="match status" value="1"/>
</dbReference>
<dbReference type="CDD" id="cd07885">
    <property type="entry name" value="RHD-n_RelA"/>
    <property type="match status" value="1"/>
</dbReference>
<dbReference type="GO" id="GO:0060429">
    <property type="term" value="P:epithelium development"/>
    <property type="evidence" value="ECO:0007669"/>
    <property type="project" value="UniProtKB-ARBA"/>
</dbReference>
<keyword evidence="4" id="KW-0597">Phosphoprotein</keyword>
<dbReference type="GO" id="GO:0045087">
    <property type="term" value="P:innate immune response"/>
    <property type="evidence" value="ECO:0007669"/>
    <property type="project" value="TreeGrafter"/>
</dbReference>
<dbReference type="FunFam" id="2.60.40.10:FF:000046">
    <property type="entry name" value="Nuclear factor NF-kappa-B p105 subunit"/>
    <property type="match status" value="1"/>
</dbReference>
<evidence type="ECO:0000256" key="8">
    <source>
        <dbReference type="SAM" id="MobiDB-lite"/>
    </source>
</evidence>
<dbReference type="InterPro" id="IPR002909">
    <property type="entry name" value="IPT_dom"/>
</dbReference>
<dbReference type="InterPro" id="IPR030492">
    <property type="entry name" value="RHD_CS"/>
</dbReference>
<protein>
    <submittedName>
        <fullName evidence="10">NFkB p65 transcription factor</fullName>
    </submittedName>
</protein>
<dbReference type="GO" id="GO:0009653">
    <property type="term" value="P:anatomical structure morphogenesis"/>
    <property type="evidence" value="ECO:0007669"/>
    <property type="project" value="UniProtKB-ARBA"/>
</dbReference>
<dbReference type="GO" id="GO:0007399">
    <property type="term" value="P:nervous system development"/>
    <property type="evidence" value="ECO:0007669"/>
    <property type="project" value="UniProtKB-ARBA"/>
</dbReference>
<evidence type="ECO:0000313" key="10">
    <source>
        <dbReference type="EMBL" id="AMQ96048.1"/>
    </source>
</evidence>
<dbReference type="CDD" id="cd01177">
    <property type="entry name" value="IPT_NFkappaB"/>
    <property type="match status" value="1"/>
</dbReference>
<dbReference type="FunFam" id="2.60.40.340:FF:000003">
    <property type="entry name" value="NFkB p65 transcription factor"/>
    <property type="match status" value="1"/>
</dbReference>
<evidence type="ECO:0000256" key="4">
    <source>
        <dbReference type="ARBA" id="ARBA00022553"/>
    </source>
</evidence>
<dbReference type="SUPFAM" id="SSF81296">
    <property type="entry name" value="E set domains"/>
    <property type="match status" value="1"/>
</dbReference>
<feature type="region of interest" description="Disordered" evidence="8">
    <location>
        <begin position="335"/>
        <end position="364"/>
    </location>
</feature>
<sequence length="610" mass="67519">MDGLFHQWGPSPVSQGPPYVEIMEQPKARGMRFRYKCEGRSAGSIPGEKSNDTTKTHPAIKVHNYSGPLRVRISLVTKNQPYKPHPHELVGKDCKHGYYEADLQERRIHSFQNLGIQCVKKKDVGDAVSCRLQTQNNPFNIPEAKIWEEEYDLNAVRLCFQVSITLPSGELFPLEPVVSQPIYDNRAPNTAELKICRVNRNSGSCRGGDEIFLLCDKVQKEDIEVRFFRDSWESKGSFSQADVHRQVAIVFRTPPYRDTNLTEPVRVKMQLRRPSDREVSEPMDFQYLPADPDEHRLMEKRKRTEGMLQNLKLSNIIPGSSVQTDRRQFSTAKRTLAVSKPPATTSLPPAAAAASAGPSMKPQTSSFFGPAPGQLFTQPAQSSLKIEPATSVADTWKFLQSLTVDSEPKAVAVSSFTSQSIAPASLTQDFPTVNLSDLHDYTLNSFIASEQINPAGAVGNTGGVSQDMQNALGGAFRVDDTFRVDDELPEFPSFSEVQNSDVDSININIDDFQAMLGGESIGKPVCHMTTTNAGDVQEQPADQAANNSTWMSFPPSIATLLQNENMMESSSTPAPAVLDDTDMLNSIDDDRLMSIFTSNNQIRFLSGHPT</sequence>
<dbReference type="PANTHER" id="PTHR24169:SF1">
    <property type="entry name" value="TRANSCRIPTION FACTOR P65"/>
    <property type="match status" value="1"/>
</dbReference>
<proteinExistence type="evidence at transcript level"/>
<dbReference type="GeneID" id="127515912"/>
<dbReference type="PRINTS" id="PR00057">
    <property type="entry name" value="NFKBTNSCPFCT"/>
</dbReference>
<dbReference type="PANTHER" id="PTHR24169">
    <property type="entry name" value="NUCLEAR FACTOR NF-KAPPA-B PROTEIN"/>
    <property type="match status" value="1"/>
</dbReference>
<evidence type="ECO:0000256" key="5">
    <source>
        <dbReference type="ARBA" id="ARBA00023015"/>
    </source>
</evidence>
<dbReference type="InterPro" id="IPR011539">
    <property type="entry name" value="RHD_DNA_bind_dom"/>
</dbReference>
<dbReference type="InterPro" id="IPR032397">
    <property type="entry name" value="RHD_dimer"/>
</dbReference>
<dbReference type="InterPro" id="IPR008967">
    <property type="entry name" value="p53-like_TF_DNA-bd_sf"/>
</dbReference>
<dbReference type="InterPro" id="IPR000451">
    <property type="entry name" value="NFkB/Dor"/>
</dbReference>
<dbReference type="GO" id="GO:0000981">
    <property type="term" value="F:DNA-binding transcription factor activity, RNA polymerase II-specific"/>
    <property type="evidence" value="ECO:0007669"/>
    <property type="project" value="TreeGrafter"/>
</dbReference>
<dbReference type="GO" id="GO:0007249">
    <property type="term" value="P:canonical NF-kappaB signal transduction"/>
    <property type="evidence" value="ECO:0007669"/>
    <property type="project" value="TreeGrafter"/>
</dbReference>
<dbReference type="GO" id="GO:0000978">
    <property type="term" value="F:RNA polymerase II cis-regulatory region sequence-specific DNA binding"/>
    <property type="evidence" value="ECO:0007669"/>
    <property type="project" value="TreeGrafter"/>
</dbReference>
<dbReference type="PROSITE" id="PS01204">
    <property type="entry name" value="REL_1"/>
    <property type="match status" value="1"/>
</dbReference>
<evidence type="ECO:0000256" key="6">
    <source>
        <dbReference type="ARBA" id="ARBA00023163"/>
    </source>
</evidence>
<dbReference type="InterPro" id="IPR030495">
    <property type="entry name" value="RelA_RHD_N"/>
</dbReference>
<dbReference type="OrthoDB" id="7881762at2759"/>
<dbReference type="PROSITE" id="PS50254">
    <property type="entry name" value="REL_2"/>
    <property type="match status" value="1"/>
</dbReference>
<evidence type="ECO:0000259" key="9">
    <source>
        <dbReference type="PROSITE" id="PS50254"/>
    </source>
</evidence>
<comment type="subcellular location">
    <subcellularLocation>
        <location evidence="2">Cytoplasm</location>
    </subcellularLocation>
    <subcellularLocation>
        <location evidence="1">Nucleus</location>
    </subcellularLocation>
</comment>
<dbReference type="GO" id="GO:0038061">
    <property type="term" value="P:non-canonical NF-kappaB signal transduction"/>
    <property type="evidence" value="ECO:0007669"/>
    <property type="project" value="TreeGrafter"/>
</dbReference>
<dbReference type="GO" id="GO:0034097">
    <property type="term" value="P:response to cytokine"/>
    <property type="evidence" value="ECO:0007669"/>
    <property type="project" value="TreeGrafter"/>
</dbReference>
<dbReference type="GO" id="GO:0005634">
    <property type="term" value="C:nucleus"/>
    <property type="evidence" value="ECO:0007669"/>
    <property type="project" value="UniProtKB-SubCell"/>
</dbReference>
<dbReference type="Gene3D" id="2.60.40.10">
    <property type="entry name" value="Immunoglobulins"/>
    <property type="match status" value="1"/>
</dbReference>
<name>A0A142G532_CTEID</name>
<accession>A0A142G532</accession>
<dbReference type="GO" id="GO:0005737">
    <property type="term" value="C:cytoplasm"/>
    <property type="evidence" value="ECO:0007669"/>
    <property type="project" value="UniProtKB-SubCell"/>
</dbReference>
<feature type="compositionally biased region" description="Low complexity" evidence="8">
    <location>
        <begin position="341"/>
        <end position="359"/>
    </location>
</feature>
<dbReference type="AlphaFoldDB" id="A0A142G532"/>
<evidence type="ECO:0000256" key="2">
    <source>
        <dbReference type="ARBA" id="ARBA00004496"/>
    </source>
</evidence>
<evidence type="ECO:0000256" key="1">
    <source>
        <dbReference type="ARBA" id="ARBA00004123"/>
    </source>
</evidence>
<dbReference type="GO" id="GO:0033554">
    <property type="term" value="P:cellular response to stress"/>
    <property type="evidence" value="ECO:0007669"/>
    <property type="project" value="TreeGrafter"/>
</dbReference>
<dbReference type="GO" id="GO:0045944">
    <property type="term" value="P:positive regulation of transcription by RNA polymerase II"/>
    <property type="evidence" value="ECO:0007669"/>
    <property type="project" value="TreeGrafter"/>
</dbReference>
<dbReference type="InterPro" id="IPR013783">
    <property type="entry name" value="Ig-like_fold"/>
</dbReference>
<dbReference type="SMART" id="SM00429">
    <property type="entry name" value="IPT"/>
    <property type="match status" value="1"/>
</dbReference>
<gene>
    <name evidence="10" type="primary">relA</name>
</gene>
<dbReference type="SMR" id="A0A142G532"/>
<dbReference type="Pfam" id="PF16179">
    <property type="entry name" value="RHD_dimer"/>
    <property type="match status" value="1"/>
</dbReference>
<reference evidence="10" key="1">
    <citation type="submission" date="2015-09" db="EMBL/GenBank/DDBJ databases">
        <authorList>
            <person name="Jackson K.R."/>
            <person name="Lunt B.L."/>
            <person name="Fisher J.N.B."/>
            <person name="Gardner A.V."/>
            <person name="Bailey M.E."/>
            <person name="Deus L.M."/>
            <person name="Earl A.S."/>
            <person name="Gibby P.D."/>
            <person name="Hartmann K.A."/>
            <person name="Liu J.E."/>
            <person name="Manci A.M."/>
            <person name="Nielsen D.A."/>
            <person name="Solomon M.B."/>
            <person name="Breakwell D.P."/>
            <person name="Burnett S.H."/>
            <person name="Grose J.H."/>
        </authorList>
    </citation>
    <scope>NUCLEOTIDE SEQUENCE</scope>
</reference>
<dbReference type="InterPro" id="IPR033926">
    <property type="entry name" value="IPT_NFkappaB"/>
</dbReference>
<dbReference type="RefSeq" id="XP_051756028.1">
    <property type="nucleotide sequence ID" value="XM_051900068.1"/>
</dbReference>
<dbReference type="Pfam" id="PF00554">
    <property type="entry name" value="RHD_DNA_bind"/>
    <property type="match status" value="1"/>
</dbReference>
<dbReference type="InterPro" id="IPR037059">
    <property type="entry name" value="RHD_DNA_bind_dom_sf"/>
</dbReference>
<evidence type="ECO:0000256" key="7">
    <source>
        <dbReference type="ARBA" id="ARBA00023242"/>
    </source>
</evidence>
<organism evidence="10">
    <name type="scientific">Ctenopharyngodon idella</name>
    <name type="common">Grass carp</name>
    <name type="synonym">Leuciscus idella</name>
    <dbReference type="NCBI Taxonomy" id="7959"/>
    <lineage>
        <taxon>Eukaryota</taxon>
        <taxon>Metazoa</taxon>
        <taxon>Chordata</taxon>
        <taxon>Craniata</taxon>
        <taxon>Vertebrata</taxon>
        <taxon>Euteleostomi</taxon>
        <taxon>Actinopterygii</taxon>
        <taxon>Neopterygii</taxon>
        <taxon>Teleostei</taxon>
        <taxon>Ostariophysi</taxon>
        <taxon>Cypriniformes</taxon>
        <taxon>Xenocyprididae</taxon>
        <taxon>Xenocypridinae</taxon>
        <taxon>Ctenopharyngodon</taxon>
    </lineage>
</organism>